<organism evidence="2 3">
    <name type="scientific">Stephania yunnanensis</name>
    <dbReference type="NCBI Taxonomy" id="152371"/>
    <lineage>
        <taxon>Eukaryota</taxon>
        <taxon>Viridiplantae</taxon>
        <taxon>Streptophyta</taxon>
        <taxon>Embryophyta</taxon>
        <taxon>Tracheophyta</taxon>
        <taxon>Spermatophyta</taxon>
        <taxon>Magnoliopsida</taxon>
        <taxon>Ranunculales</taxon>
        <taxon>Menispermaceae</taxon>
        <taxon>Menispermoideae</taxon>
        <taxon>Cissampelideae</taxon>
        <taxon>Stephania</taxon>
    </lineage>
</organism>
<evidence type="ECO:0000256" key="1">
    <source>
        <dbReference type="SAM" id="MobiDB-lite"/>
    </source>
</evidence>
<name>A0AAP0PCS8_9MAGN</name>
<comment type="caution">
    <text evidence="2">The sequence shown here is derived from an EMBL/GenBank/DDBJ whole genome shotgun (WGS) entry which is preliminary data.</text>
</comment>
<evidence type="ECO:0000313" key="2">
    <source>
        <dbReference type="EMBL" id="KAK9136076.1"/>
    </source>
</evidence>
<protein>
    <submittedName>
        <fullName evidence="2">Uncharacterized protein</fullName>
    </submittedName>
</protein>
<accession>A0AAP0PCS8</accession>
<proteinExistence type="predicted"/>
<gene>
    <name evidence="2" type="ORF">Syun_015406</name>
</gene>
<keyword evidence="3" id="KW-1185">Reference proteome</keyword>
<dbReference type="Proteomes" id="UP001420932">
    <property type="component" value="Unassembled WGS sequence"/>
</dbReference>
<dbReference type="EMBL" id="JBBNAF010000006">
    <property type="protein sequence ID" value="KAK9136076.1"/>
    <property type="molecule type" value="Genomic_DNA"/>
</dbReference>
<sequence length="166" mass="18610">MGINVESLQMESKIIDLQHLVTALALAIDGNEDAITTTQSNTRCHDMRAAVCGDSENDGPGTGARAQRSRTRLGDPQLGRRLAGDSRSSLEHLEQEKSVMIESLAMLQGKYGMLQDELSSFQETDRLRQVIEKEMLKVEGLLRIDVLDLFAPIWNKFQRRDKVLVK</sequence>
<dbReference type="AlphaFoldDB" id="A0AAP0PCS8"/>
<feature type="region of interest" description="Disordered" evidence="1">
    <location>
        <begin position="51"/>
        <end position="89"/>
    </location>
</feature>
<reference evidence="2 3" key="1">
    <citation type="submission" date="2024-01" db="EMBL/GenBank/DDBJ databases">
        <title>Genome assemblies of Stephania.</title>
        <authorList>
            <person name="Yang L."/>
        </authorList>
    </citation>
    <scope>NUCLEOTIDE SEQUENCE [LARGE SCALE GENOMIC DNA]</scope>
    <source>
        <strain evidence="2">YNDBR</strain>
        <tissue evidence="2">Leaf</tissue>
    </source>
</reference>
<evidence type="ECO:0000313" key="3">
    <source>
        <dbReference type="Proteomes" id="UP001420932"/>
    </source>
</evidence>